<reference evidence="2 3" key="1">
    <citation type="journal article" date="2019" name="Emerg. Microbes Infect.">
        <title>Comprehensive subspecies identification of 175 nontuberculous mycobacteria species based on 7547 genomic profiles.</title>
        <authorList>
            <person name="Matsumoto Y."/>
            <person name="Kinjo T."/>
            <person name="Motooka D."/>
            <person name="Nabeya D."/>
            <person name="Jung N."/>
            <person name="Uechi K."/>
            <person name="Horii T."/>
            <person name="Iida T."/>
            <person name="Fujita J."/>
            <person name="Nakamura S."/>
        </authorList>
    </citation>
    <scope>NUCLEOTIDE SEQUENCE [LARGE SCALE GENOMIC DNA]</scope>
    <source>
        <strain evidence="2 3">JCM 16018</strain>
    </source>
</reference>
<dbReference type="KEGG" id="mseo:MSEO_28050"/>
<organism evidence="2 3">
    <name type="scientific">Mycobacterium seoulense</name>
    <dbReference type="NCBI Taxonomy" id="386911"/>
    <lineage>
        <taxon>Bacteria</taxon>
        <taxon>Bacillati</taxon>
        <taxon>Actinomycetota</taxon>
        <taxon>Actinomycetes</taxon>
        <taxon>Mycobacteriales</taxon>
        <taxon>Mycobacteriaceae</taxon>
        <taxon>Mycobacterium</taxon>
    </lineage>
</organism>
<evidence type="ECO:0000313" key="3">
    <source>
        <dbReference type="Proteomes" id="UP000466632"/>
    </source>
</evidence>
<proteinExistence type="predicted"/>
<evidence type="ECO:0000256" key="1">
    <source>
        <dbReference type="SAM" id="MobiDB-lite"/>
    </source>
</evidence>
<evidence type="ECO:0000313" key="2">
    <source>
        <dbReference type="EMBL" id="BBY02306.1"/>
    </source>
</evidence>
<gene>
    <name evidence="2" type="ORF">MSEO_28050</name>
</gene>
<feature type="compositionally biased region" description="Low complexity" evidence="1">
    <location>
        <begin position="115"/>
        <end position="125"/>
    </location>
</feature>
<dbReference type="EMBL" id="AP022582">
    <property type="protein sequence ID" value="BBY02306.1"/>
    <property type="molecule type" value="Genomic_DNA"/>
</dbReference>
<name>A0A7I7P0A5_9MYCO</name>
<protein>
    <submittedName>
        <fullName evidence="2">Uncharacterized protein</fullName>
    </submittedName>
</protein>
<dbReference type="Proteomes" id="UP000466632">
    <property type="component" value="Chromosome"/>
</dbReference>
<keyword evidence="3" id="KW-1185">Reference proteome</keyword>
<feature type="region of interest" description="Disordered" evidence="1">
    <location>
        <begin position="106"/>
        <end position="125"/>
    </location>
</feature>
<accession>A0A7I7P0A5</accession>
<dbReference type="AlphaFoldDB" id="A0A7I7P0A5"/>
<sequence length="125" mass="13540">MVSTLLSHCQFVRERCPNLDLKRLSSKYARIRAICRREEKHMPVVTTGARGLAAWAVGPLARGLNTLVAAREILFASANLFVHTLSMFSCGMPALEYGVVVAEADRSGVSGRSPAANRAANRARA</sequence>